<comment type="similarity">
    <text evidence="8 9">Belongs to the TonB-dependent receptor family.</text>
</comment>
<proteinExistence type="inferred from homology"/>
<feature type="domain" description="TonB-dependent receptor-like beta-barrel" evidence="10">
    <location>
        <begin position="459"/>
        <end position="857"/>
    </location>
</feature>
<dbReference type="InterPro" id="IPR036942">
    <property type="entry name" value="Beta-barrel_TonB_sf"/>
</dbReference>
<dbReference type="InterPro" id="IPR008969">
    <property type="entry name" value="CarboxyPept-like_regulatory"/>
</dbReference>
<protein>
    <submittedName>
        <fullName evidence="12">TonB-dependent receptor</fullName>
    </submittedName>
</protein>
<organism evidence="12 13">
    <name type="scientific">Mucilaginibacter dorajii</name>
    <dbReference type="NCBI Taxonomy" id="692994"/>
    <lineage>
        <taxon>Bacteria</taxon>
        <taxon>Pseudomonadati</taxon>
        <taxon>Bacteroidota</taxon>
        <taxon>Sphingobacteriia</taxon>
        <taxon>Sphingobacteriales</taxon>
        <taxon>Sphingobacteriaceae</taxon>
        <taxon>Mucilaginibacter</taxon>
    </lineage>
</organism>
<evidence type="ECO:0000313" key="13">
    <source>
        <dbReference type="Proteomes" id="UP001500742"/>
    </source>
</evidence>
<dbReference type="NCBIfam" id="TIGR04056">
    <property type="entry name" value="OMP_RagA_SusC"/>
    <property type="match status" value="1"/>
</dbReference>
<dbReference type="SUPFAM" id="SSF49464">
    <property type="entry name" value="Carboxypeptidase regulatory domain-like"/>
    <property type="match status" value="1"/>
</dbReference>
<evidence type="ECO:0000313" key="12">
    <source>
        <dbReference type="EMBL" id="GAA3990962.1"/>
    </source>
</evidence>
<keyword evidence="2 8" id="KW-0813">Transport</keyword>
<evidence type="ECO:0000256" key="4">
    <source>
        <dbReference type="ARBA" id="ARBA00022692"/>
    </source>
</evidence>
<dbReference type="InterPro" id="IPR023996">
    <property type="entry name" value="TonB-dep_OMP_SusC/RagA"/>
</dbReference>
<dbReference type="Pfam" id="PF07715">
    <property type="entry name" value="Plug"/>
    <property type="match status" value="1"/>
</dbReference>
<dbReference type="Pfam" id="PF13715">
    <property type="entry name" value="CarbopepD_reg_2"/>
    <property type="match status" value="1"/>
</dbReference>
<keyword evidence="7 8" id="KW-0998">Cell outer membrane</keyword>
<dbReference type="InterPro" id="IPR012910">
    <property type="entry name" value="Plug_dom"/>
</dbReference>
<evidence type="ECO:0000256" key="8">
    <source>
        <dbReference type="PROSITE-ProRule" id="PRU01360"/>
    </source>
</evidence>
<keyword evidence="12" id="KW-0675">Receptor</keyword>
<comment type="caution">
    <text evidence="12">The sequence shown here is derived from an EMBL/GenBank/DDBJ whole genome shotgun (WGS) entry which is preliminary data.</text>
</comment>
<evidence type="ECO:0000259" key="11">
    <source>
        <dbReference type="Pfam" id="PF07715"/>
    </source>
</evidence>
<reference evidence="13" key="1">
    <citation type="journal article" date="2019" name="Int. J. Syst. Evol. Microbiol.">
        <title>The Global Catalogue of Microorganisms (GCM) 10K type strain sequencing project: providing services to taxonomists for standard genome sequencing and annotation.</title>
        <authorList>
            <consortium name="The Broad Institute Genomics Platform"/>
            <consortium name="The Broad Institute Genome Sequencing Center for Infectious Disease"/>
            <person name="Wu L."/>
            <person name="Ma J."/>
        </authorList>
    </citation>
    <scope>NUCLEOTIDE SEQUENCE [LARGE SCALE GENOMIC DNA]</scope>
    <source>
        <strain evidence="13">JCM 16601</strain>
    </source>
</reference>
<accession>A0ABP7R187</accession>
<evidence type="ECO:0000256" key="2">
    <source>
        <dbReference type="ARBA" id="ARBA00022448"/>
    </source>
</evidence>
<comment type="subcellular location">
    <subcellularLocation>
        <location evidence="1 8">Cell outer membrane</location>
        <topology evidence="1 8">Multi-pass membrane protein</topology>
    </subcellularLocation>
</comment>
<keyword evidence="5 9" id="KW-0798">TonB box</keyword>
<sequence length="1089" mass="119736">MLVFTGISFATTSKGQGLLDKRVDYNIQNTSLTNAIQQLEKVTSLKFVYRKNLVENELGLSIDAKQEKLGTVLSKLLTPRGITYDIIGDQIVLAKAITVTKQPDAVNTDEPENASLAVTKTITGKVTDDHDQPLPGVTVSIKGTTMGTQTDATGKYTLNIPDAETEKAILNFSFIGFSSQEIPAGGRTVINVRLVASPSSLNEVIVIGYGSQRKGDVTSSVATVKAENFVKGPVLDAGQLLQGKVAGLSVSAPSGDPTSGSVILLRGNTTLLGANSDPLVLVDGVPGSLKTVVPEDIETIDVLKDGSAAAIYGVRGTNGVIIITTKRASSNFTNAVDYSGYVSTQTLAREPKLFTAADYRAQIAAGTRDKSYDLGSSTDWLKAISNSLPVTTVHTLTLRGGNSKTNYLASVNYRSLNGIFLKSDNRTFSGRVDINHYMFNDKLKINFGLLQQDNAFTQTADGGTFNGYTYRQAILQNPTAPVKNADGTYFEQPSIFNYQNPVSMIYNSDGRTSNTTAKYNSTITLTPIDGLKLSALGSYTRFNQTAGYSENKENISNIRDHLNGYAAVGSLQSIDRLLELTAEYKKTIGDHNFSVLGGYSYQDNDTFSFFEQNHDFPTDIFSYNNIGLGRAAANGLGVESSTRSETNLISFFGRATYNYKDRYLLLASVRREAASQLYGAKEPWGTFPAVQVGWRITKESFMQGQQIFDDLKLRAGYGVTGNQPAQGFLGVGLLGYGNYVLSNGQWVQTLGPSQNPNPNLRWEEKHETDLGLDYSLLKGMITGSVDLYNRKIEGLLYDYAVPSPPNLYPSTRANVGAMQNKGIEVLLNITPIRKADFQWTTSFNFSTNTNKLISLSNETYKTTSNYFTTGSTGEPIQTFTNIVTVGKNIGDFYGFKVTGVSSDGQWIYEDKDGKSVAYKDFTHSFEDKRVLGNGLPKYYAGWNNNIRYKDWDFSVTMRGAFGYQILNFQRMYYENTSIQYYNRLKSANDKVFGTAVLNKTMPLEFNSYYIENGDFWKIDNINLGYTFNSLKSKYIHAPRIYVSTLNTFVITGYKGIDPEVSRSGLDPGNDNRDKYPTTRTFTLGLSANF</sequence>
<keyword evidence="4 8" id="KW-0812">Transmembrane</keyword>
<gene>
    <name evidence="12" type="ORF">GCM10022210_50940</name>
</gene>
<keyword evidence="6 8" id="KW-0472">Membrane</keyword>
<evidence type="ECO:0000256" key="9">
    <source>
        <dbReference type="RuleBase" id="RU003357"/>
    </source>
</evidence>
<evidence type="ECO:0000259" key="10">
    <source>
        <dbReference type="Pfam" id="PF00593"/>
    </source>
</evidence>
<dbReference type="InterPro" id="IPR000531">
    <property type="entry name" value="Beta-barrel_TonB"/>
</dbReference>
<keyword evidence="13" id="KW-1185">Reference proteome</keyword>
<dbReference type="InterPro" id="IPR023997">
    <property type="entry name" value="TonB-dep_OMP_SusC/RagA_CS"/>
</dbReference>
<evidence type="ECO:0000256" key="6">
    <source>
        <dbReference type="ARBA" id="ARBA00023136"/>
    </source>
</evidence>
<dbReference type="InterPro" id="IPR039426">
    <property type="entry name" value="TonB-dep_rcpt-like"/>
</dbReference>
<dbReference type="Proteomes" id="UP001500742">
    <property type="component" value="Unassembled WGS sequence"/>
</dbReference>
<dbReference type="EMBL" id="BAAAZC010000031">
    <property type="protein sequence ID" value="GAA3990962.1"/>
    <property type="molecule type" value="Genomic_DNA"/>
</dbReference>
<dbReference type="InterPro" id="IPR037066">
    <property type="entry name" value="Plug_dom_sf"/>
</dbReference>
<evidence type="ECO:0000256" key="7">
    <source>
        <dbReference type="ARBA" id="ARBA00023237"/>
    </source>
</evidence>
<evidence type="ECO:0000256" key="1">
    <source>
        <dbReference type="ARBA" id="ARBA00004571"/>
    </source>
</evidence>
<dbReference type="NCBIfam" id="TIGR04057">
    <property type="entry name" value="SusC_RagA_signa"/>
    <property type="match status" value="1"/>
</dbReference>
<dbReference type="PROSITE" id="PS52016">
    <property type="entry name" value="TONB_DEPENDENT_REC_3"/>
    <property type="match status" value="1"/>
</dbReference>
<evidence type="ECO:0000256" key="5">
    <source>
        <dbReference type="ARBA" id="ARBA00023077"/>
    </source>
</evidence>
<dbReference type="Gene3D" id="2.60.40.1120">
    <property type="entry name" value="Carboxypeptidase-like, regulatory domain"/>
    <property type="match status" value="1"/>
</dbReference>
<dbReference type="Gene3D" id="2.170.130.10">
    <property type="entry name" value="TonB-dependent receptor, plug domain"/>
    <property type="match status" value="1"/>
</dbReference>
<name>A0ABP7R187_9SPHI</name>
<dbReference type="Pfam" id="PF00593">
    <property type="entry name" value="TonB_dep_Rec_b-barrel"/>
    <property type="match status" value="1"/>
</dbReference>
<keyword evidence="3 8" id="KW-1134">Transmembrane beta strand</keyword>
<dbReference type="SUPFAM" id="SSF56935">
    <property type="entry name" value="Porins"/>
    <property type="match status" value="1"/>
</dbReference>
<feature type="domain" description="TonB-dependent receptor plug" evidence="11">
    <location>
        <begin position="214"/>
        <end position="320"/>
    </location>
</feature>
<evidence type="ECO:0000256" key="3">
    <source>
        <dbReference type="ARBA" id="ARBA00022452"/>
    </source>
</evidence>
<dbReference type="Gene3D" id="2.40.170.20">
    <property type="entry name" value="TonB-dependent receptor, beta-barrel domain"/>
    <property type="match status" value="1"/>
</dbReference>
<dbReference type="RefSeq" id="WP_259086626.1">
    <property type="nucleotide sequence ID" value="NZ_JANTYS010000001.1"/>
</dbReference>